<dbReference type="Proteomes" id="UP000827892">
    <property type="component" value="Chromosome V"/>
</dbReference>
<evidence type="ECO:0000259" key="4">
    <source>
        <dbReference type="Pfam" id="PF00104"/>
    </source>
</evidence>
<accession>A0AAE9A8W7</accession>
<reference evidence="5 6" key="1">
    <citation type="submission" date="2022-02" db="EMBL/GenBank/DDBJ databases">
        <title>Chromosome-level reference genomes for two strains of Caenorhabditis briggsae: an improved platform for comparative genomics.</title>
        <authorList>
            <person name="Stevens L."/>
            <person name="Andersen E.C."/>
        </authorList>
    </citation>
    <scope>NUCLEOTIDE SEQUENCE [LARGE SCALE GENOMIC DNA]</scope>
    <source>
        <strain evidence="5">QX1410_ONT</strain>
        <tissue evidence="5">Whole-organism</tissue>
    </source>
</reference>
<proteinExistence type="predicted"/>
<name>A0AAE9A8W7_CAEBR</name>
<dbReference type="InterPro" id="IPR035500">
    <property type="entry name" value="NHR-like_dom_sf"/>
</dbReference>
<evidence type="ECO:0000313" key="6">
    <source>
        <dbReference type="Proteomes" id="UP000827892"/>
    </source>
</evidence>
<dbReference type="AlphaFoldDB" id="A0AAE9A8W7"/>
<dbReference type="PANTHER" id="PTHR46800">
    <property type="entry name" value="NUCLEAR HORMONE RECEPTOR FAMILY-RELATED-RELATED"/>
    <property type="match status" value="1"/>
</dbReference>
<dbReference type="EMBL" id="CP090895">
    <property type="protein sequence ID" value="ULT91835.1"/>
    <property type="molecule type" value="Genomic_DNA"/>
</dbReference>
<evidence type="ECO:0000256" key="1">
    <source>
        <dbReference type="ARBA" id="ARBA00023015"/>
    </source>
</evidence>
<protein>
    <recommendedName>
        <fullName evidence="4">NR LBD domain-containing protein</fullName>
    </recommendedName>
</protein>
<dbReference type="InterPro" id="IPR042936">
    <property type="entry name" value="Nhr-150"/>
</dbReference>
<organism evidence="5 6">
    <name type="scientific">Caenorhabditis briggsae</name>
    <dbReference type="NCBI Taxonomy" id="6238"/>
    <lineage>
        <taxon>Eukaryota</taxon>
        <taxon>Metazoa</taxon>
        <taxon>Ecdysozoa</taxon>
        <taxon>Nematoda</taxon>
        <taxon>Chromadorea</taxon>
        <taxon>Rhabditida</taxon>
        <taxon>Rhabditina</taxon>
        <taxon>Rhabditomorpha</taxon>
        <taxon>Rhabditoidea</taxon>
        <taxon>Rhabditidae</taxon>
        <taxon>Peloderinae</taxon>
        <taxon>Caenorhabditis</taxon>
    </lineage>
</organism>
<evidence type="ECO:0000256" key="3">
    <source>
        <dbReference type="ARBA" id="ARBA00023170"/>
    </source>
</evidence>
<feature type="domain" description="NR LBD" evidence="4">
    <location>
        <begin position="2"/>
        <end position="90"/>
    </location>
</feature>
<dbReference type="InterPro" id="IPR000536">
    <property type="entry name" value="Nucl_hrmn_rcpt_lig-bd"/>
</dbReference>
<dbReference type="SUPFAM" id="SSF48508">
    <property type="entry name" value="Nuclear receptor ligand-binding domain"/>
    <property type="match status" value="1"/>
</dbReference>
<dbReference type="PANTHER" id="PTHR46800:SF2">
    <property type="entry name" value="NUCLEAR HORMONE RECEPTOR FAMILY-RELATED"/>
    <property type="match status" value="1"/>
</dbReference>
<keyword evidence="3" id="KW-0675">Receptor</keyword>
<keyword evidence="1" id="KW-0805">Transcription regulation</keyword>
<keyword evidence="2" id="KW-0804">Transcription</keyword>
<evidence type="ECO:0000256" key="2">
    <source>
        <dbReference type="ARBA" id="ARBA00023163"/>
    </source>
</evidence>
<dbReference type="Pfam" id="PF00104">
    <property type="entry name" value="Hormone_recep"/>
    <property type="match status" value="1"/>
</dbReference>
<gene>
    <name evidence="5" type="ORF">L3Y34_009492</name>
</gene>
<sequence length="108" mass="13041">MVMPIVVLDLERAELMSIIWLLFFDNGYTNISPECQEMCRNIKKVILRELKNYQIDRNFDEMRFLDTVETLEIIDKGEKKFLEEMMICETHHVRIHDDFKAILKENRC</sequence>
<evidence type="ECO:0000313" key="5">
    <source>
        <dbReference type="EMBL" id="ULT91835.1"/>
    </source>
</evidence>